<proteinExistence type="inferred from homology"/>
<dbReference type="Gene3D" id="3.30.70.1060">
    <property type="entry name" value="Dimeric alpha+beta barrel"/>
    <property type="match status" value="1"/>
</dbReference>
<keyword evidence="5" id="KW-1185">Reference proteome</keyword>
<organism evidence="4 5">
    <name type="scientific">Micromonospora mirobrigensis</name>
    <dbReference type="NCBI Taxonomy" id="262898"/>
    <lineage>
        <taxon>Bacteria</taxon>
        <taxon>Bacillati</taxon>
        <taxon>Actinomycetota</taxon>
        <taxon>Actinomycetes</taxon>
        <taxon>Micromonosporales</taxon>
        <taxon>Micromonosporaceae</taxon>
        <taxon>Micromonospora</taxon>
    </lineage>
</organism>
<protein>
    <submittedName>
        <fullName evidence="4">Uncharacterized conserved protein</fullName>
    </submittedName>
</protein>
<evidence type="ECO:0000313" key="5">
    <source>
        <dbReference type="Proteomes" id="UP000199504"/>
    </source>
</evidence>
<evidence type="ECO:0000259" key="3">
    <source>
        <dbReference type="Pfam" id="PF03795"/>
    </source>
</evidence>
<dbReference type="InterPro" id="IPR011008">
    <property type="entry name" value="Dimeric_a/b-barrel"/>
</dbReference>
<dbReference type="InterPro" id="IPR005545">
    <property type="entry name" value="YCII"/>
</dbReference>
<dbReference type="SUPFAM" id="SSF54909">
    <property type="entry name" value="Dimeric alpha+beta barrel"/>
    <property type="match status" value="1"/>
</dbReference>
<dbReference type="PANTHER" id="PTHR35174">
    <property type="entry name" value="BLL7171 PROTEIN-RELATED"/>
    <property type="match status" value="1"/>
</dbReference>
<evidence type="ECO:0000256" key="1">
    <source>
        <dbReference type="ARBA" id="ARBA00007689"/>
    </source>
</evidence>
<reference evidence="5" key="1">
    <citation type="submission" date="2016-06" db="EMBL/GenBank/DDBJ databases">
        <authorList>
            <person name="Varghese N."/>
            <person name="Submissions Spin"/>
        </authorList>
    </citation>
    <scope>NUCLEOTIDE SEQUENCE [LARGE SCALE GENOMIC DNA]</scope>
    <source>
        <strain evidence="5">DSM 44830</strain>
    </source>
</reference>
<feature type="compositionally biased region" description="Basic and acidic residues" evidence="2">
    <location>
        <begin position="130"/>
        <end position="143"/>
    </location>
</feature>
<sequence>MTRYLITFDGGAMDHIPAEELPDVAKAARAAVQEAVDAGVFVFAGGLERQQASVVGTDGLVTDGPYPETKEVIGGLVVVDVASREEALNWAATIAAGCRCAQEVRELLPDPGLDAMLRGSAPRTEVVPDHVRGDLRADPRALDVGRAGVDSAPDPGLDDLRDGL</sequence>
<comment type="similarity">
    <text evidence="1">Belongs to the YciI family.</text>
</comment>
<accession>A0A1C4Z4B8</accession>
<dbReference type="Proteomes" id="UP000199504">
    <property type="component" value="Unassembled WGS sequence"/>
</dbReference>
<dbReference type="EMBL" id="FMCX01000005">
    <property type="protein sequence ID" value="SCF27727.1"/>
    <property type="molecule type" value="Genomic_DNA"/>
</dbReference>
<dbReference type="PANTHER" id="PTHR35174:SF3">
    <property type="entry name" value="BLL7171 PROTEIN"/>
    <property type="match status" value="1"/>
</dbReference>
<dbReference type="AlphaFoldDB" id="A0A1C4Z4B8"/>
<gene>
    <name evidence="4" type="ORF">GA0070564_10554</name>
</gene>
<feature type="domain" description="YCII-related" evidence="3">
    <location>
        <begin position="32"/>
        <end position="96"/>
    </location>
</feature>
<dbReference type="Pfam" id="PF03795">
    <property type="entry name" value="YCII"/>
    <property type="match status" value="1"/>
</dbReference>
<evidence type="ECO:0000313" key="4">
    <source>
        <dbReference type="EMBL" id="SCF27727.1"/>
    </source>
</evidence>
<dbReference type="OrthoDB" id="3212458at2"/>
<name>A0A1C4Z4B8_9ACTN</name>
<feature type="region of interest" description="Disordered" evidence="2">
    <location>
        <begin position="130"/>
        <end position="164"/>
    </location>
</feature>
<evidence type="ECO:0000256" key="2">
    <source>
        <dbReference type="SAM" id="MobiDB-lite"/>
    </source>
</evidence>
<dbReference type="STRING" id="262898.GA0070564_10554"/>